<evidence type="ECO:0000259" key="7">
    <source>
        <dbReference type="PROSITE" id="PS50045"/>
    </source>
</evidence>
<dbReference type="Proteomes" id="UP000319130">
    <property type="component" value="Unassembled WGS sequence"/>
</dbReference>
<evidence type="ECO:0000313" key="9">
    <source>
        <dbReference type="Proteomes" id="UP000319130"/>
    </source>
</evidence>
<dbReference type="Pfam" id="PF00158">
    <property type="entry name" value="Sigma54_activat"/>
    <property type="match status" value="1"/>
</dbReference>
<dbReference type="EMBL" id="SOIZ01000138">
    <property type="protein sequence ID" value="TET62993.1"/>
    <property type="molecule type" value="Genomic_DNA"/>
</dbReference>
<dbReference type="GO" id="GO:0006355">
    <property type="term" value="P:regulation of DNA-templated transcription"/>
    <property type="evidence" value="ECO:0007669"/>
    <property type="project" value="InterPro"/>
</dbReference>
<accession>A0A523W7J2</accession>
<keyword evidence="5" id="KW-0804">Transcription</keyword>
<dbReference type="SUPFAM" id="SSF46689">
    <property type="entry name" value="Homeodomain-like"/>
    <property type="match status" value="1"/>
</dbReference>
<dbReference type="PROSITE" id="PS50045">
    <property type="entry name" value="SIGMA54_INTERACT_4"/>
    <property type="match status" value="1"/>
</dbReference>
<name>A0A523W7J2_UNCAE</name>
<dbReference type="SMART" id="SM00382">
    <property type="entry name" value="AAA"/>
    <property type="match status" value="1"/>
</dbReference>
<dbReference type="Gene3D" id="3.40.50.300">
    <property type="entry name" value="P-loop containing nucleotide triphosphate hydrolases"/>
    <property type="match status" value="1"/>
</dbReference>
<dbReference type="Gene3D" id="1.10.10.60">
    <property type="entry name" value="Homeodomain-like"/>
    <property type="match status" value="1"/>
</dbReference>
<dbReference type="AlphaFoldDB" id="A0A523W7J2"/>
<sequence>MRSIDPRREQTREGSRDGGIEELGELLYNIDWGNCAVWYVPSMDEYAVFVNSLLRRCSSRNNRVIYVRMGSNLEEKLRHRNCFEVHNFEPIEGLQQSIKSLKEFIQANGSHISYIFDDVPCVEEQSSETALFHFFRVLNSQLQELGAVSYWPLLRGSIVQETVAKFSGIAQLFVSVERTDDGACIHPLKVPSRTFYKMLRPYSFDFESLGLEKKDRSSILLDLLMQKVAEADQLKQQLKSSKERYHHLLETTIQYKNIVGRSEHIRGVCRMIGIAAESDATVLIQGESGTGKELVAEAIHFHSSRSKGPFVKVNCAGLTETLLESELFGHKKGAFTGAIRDRKGKFQSANGGTILLDEISCMSPAGQAKLLRVLQEKEIEPVGESMPMKVDVRVIATTNLNLKKAVDEGKFREDLYYRLNVFPIYISPLRERMEDVVPLAKHFLKKYSQEIKKIIKEIPPATFSIMQAYDWPGNVRELENAIEYAIMMEKEETLQSFSLPQGILDACLGKTPPESFNLRRKLEITEKETILKALDRTNWVKKQAAQILGIDPRNLSYFLKKHHISKRYRRP</sequence>
<keyword evidence="4" id="KW-0238">DNA-binding</keyword>
<dbReference type="PROSITE" id="PS00676">
    <property type="entry name" value="SIGMA54_INTERACT_2"/>
    <property type="match status" value="1"/>
</dbReference>
<comment type="caution">
    <text evidence="8">The sequence shown here is derived from an EMBL/GenBank/DDBJ whole genome shotgun (WGS) entry which is preliminary data.</text>
</comment>
<gene>
    <name evidence="8" type="ORF">E3J48_03295</name>
</gene>
<reference evidence="8 9" key="1">
    <citation type="submission" date="2019-03" db="EMBL/GenBank/DDBJ databases">
        <title>Metabolic potential of uncultured bacteria and archaea associated with petroleum seepage in deep-sea sediments.</title>
        <authorList>
            <person name="Dong X."/>
            <person name="Hubert C."/>
        </authorList>
    </citation>
    <scope>NUCLEOTIDE SEQUENCE [LARGE SCALE GENOMIC DNA]</scope>
    <source>
        <strain evidence="8">E29_bin52</strain>
    </source>
</reference>
<dbReference type="Gene3D" id="1.10.8.60">
    <property type="match status" value="1"/>
</dbReference>
<evidence type="ECO:0000256" key="2">
    <source>
        <dbReference type="ARBA" id="ARBA00022840"/>
    </source>
</evidence>
<dbReference type="PRINTS" id="PR01590">
    <property type="entry name" value="HTHFIS"/>
</dbReference>
<dbReference type="InterPro" id="IPR002197">
    <property type="entry name" value="HTH_Fis"/>
</dbReference>
<dbReference type="FunFam" id="3.40.50.300:FF:000006">
    <property type="entry name" value="DNA-binding transcriptional regulator NtrC"/>
    <property type="match status" value="1"/>
</dbReference>
<dbReference type="GO" id="GO:0005524">
    <property type="term" value="F:ATP binding"/>
    <property type="evidence" value="ECO:0007669"/>
    <property type="project" value="UniProtKB-KW"/>
</dbReference>
<evidence type="ECO:0000256" key="5">
    <source>
        <dbReference type="ARBA" id="ARBA00023163"/>
    </source>
</evidence>
<dbReference type="Pfam" id="PF25601">
    <property type="entry name" value="AAA_lid_14"/>
    <property type="match status" value="1"/>
</dbReference>
<dbReference type="InterPro" id="IPR058031">
    <property type="entry name" value="AAA_lid_NorR"/>
</dbReference>
<evidence type="ECO:0000313" key="8">
    <source>
        <dbReference type="EMBL" id="TET62993.1"/>
    </source>
</evidence>
<dbReference type="SUPFAM" id="SSF52540">
    <property type="entry name" value="P-loop containing nucleoside triphosphate hydrolases"/>
    <property type="match status" value="1"/>
</dbReference>
<protein>
    <submittedName>
        <fullName evidence="8">AAA family ATPase</fullName>
    </submittedName>
</protein>
<keyword evidence="2" id="KW-0067">ATP-binding</keyword>
<dbReference type="InterPro" id="IPR025944">
    <property type="entry name" value="Sigma_54_int_dom_CS"/>
</dbReference>
<keyword evidence="6" id="KW-0175">Coiled coil</keyword>
<keyword evidence="1" id="KW-0547">Nucleotide-binding</keyword>
<dbReference type="GO" id="GO:0043565">
    <property type="term" value="F:sequence-specific DNA binding"/>
    <property type="evidence" value="ECO:0007669"/>
    <property type="project" value="InterPro"/>
</dbReference>
<evidence type="ECO:0000256" key="4">
    <source>
        <dbReference type="ARBA" id="ARBA00023125"/>
    </source>
</evidence>
<dbReference type="InterPro" id="IPR002078">
    <property type="entry name" value="Sigma_54_int"/>
</dbReference>
<feature type="domain" description="Sigma-54 factor interaction" evidence="7">
    <location>
        <begin position="258"/>
        <end position="487"/>
    </location>
</feature>
<dbReference type="CDD" id="cd00009">
    <property type="entry name" value="AAA"/>
    <property type="match status" value="1"/>
</dbReference>
<dbReference type="InterPro" id="IPR025662">
    <property type="entry name" value="Sigma_54_int_dom_ATP-bd_1"/>
</dbReference>
<evidence type="ECO:0000256" key="6">
    <source>
        <dbReference type="SAM" id="Coils"/>
    </source>
</evidence>
<evidence type="ECO:0000256" key="1">
    <source>
        <dbReference type="ARBA" id="ARBA00022741"/>
    </source>
</evidence>
<dbReference type="InterPro" id="IPR027417">
    <property type="entry name" value="P-loop_NTPase"/>
</dbReference>
<organism evidence="8 9">
    <name type="scientific">Aerophobetes bacterium</name>
    <dbReference type="NCBI Taxonomy" id="2030807"/>
    <lineage>
        <taxon>Bacteria</taxon>
        <taxon>Candidatus Aerophobota</taxon>
    </lineage>
</organism>
<dbReference type="PROSITE" id="PS00688">
    <property type="entry name" value="SIGMA54_INTERACT_3"/>
    <property type="match status" value="1"/>
</dbReference>
<dbReference type="InterPro" id="IPR003593">
    <property type="entry name" value="AAA+_ATPase"/>
</dbReference>
<proteinExistence type="predicted"/>
<keyword evidence="3" id="KW-0805">Transcription regulation</keyword>
<dbReference type="PANTHER" id="PTHR32071">
    <property type="entry name" value="TRANSCRIPTIONAL REGULATORY PROTEIN"/>
    <property type="match status" value="1"/>
</dbReference>
<evidence type="ECO:0000256" key="3">
    <source>
        <dbReference type="ARBA" id="ARBA00023015"/>
    </source>
</evidence>
<dbReference type="PROSITE" id="PS00675">
    <property type="entry name" value="SIGMA54_INTERACT_1"/>
    <property type="match status" value="1"/>
</dbReference>
<dbReference type="Pfam" id="PF02954">
    <property type="entry name" value="HTH_8"/>
    <property type="match status" value="1"/>
</dbReference>
<feature type="coiled-coil region" evidence="6">
    <location>
        <begin position="221"/>
        <end position="251"/>
    </location>
</feature>
<dbReference type="InterPro" id="IPR025943">
    <property type="entry name" value="Sigma_54_int_dom_ATP-bd_2"/>
</dbReference>
<dbReference type="InterPro" id="IPR009057">
    <property type="entry name" value="Homeodomain-like_sf"/>
</dbReference>